<reference evidence="3" key="1">
    <citation type="submission" date="2022-10" db="EMBL/GenBank/DDBJ databases">
        <title>Two novel species of Flavobacterium.</title>
        <authorList>
            <person name="Liu Q."/>
            <person name="Xin Y.-H."/>
        </authorList>
    </citation>
    <scope>NUCLEOTIDE SEQUENCE</scope>
    <source>
        <strain evidence="3">LS1R47</strain>
    </source>
</reference>
<accession>A0A9X2ZNQ0</accession>
<proteinExistence type="predicted"/>
<dbReference type="SUPFAM" id="SSF52096">
    <property type="entry name" value="ClpP/crotonase"/>
    <property type="match status" value="1"/>
</dbReference>
<dbReference type="Pfam" id="PF03572">
    <property type="entry name" value="Peptidase_S41"/>
    <property type="match status" value="1"/>
</dbReference>
<dbReference type="AlphaFoldDB" id="A0A9X2ZNQ0"/>
<dbReference type="InterPro" id="IPR005151">
    <property type="entry name" value="Tail-specific_protease"/>
</dbReference>
<dbReference type="Proteomes" id="UP001151133">
    <property type="component" value="Unassembled WGS sequence"/>
</dbReference>
<feature type="chain" id="PRO_5040938279" evidence="1">
    <location>
        <begin position="21"/>
        <end position="482"/>
    </location>
</feature>
<name>A0A9X2ZNQ0_9FLAO</name>
<dbReference type="GO" id="GO:0008236">
    <property type="term" value="F:serine-type peptidase activity"/>
    <property type="evidence" value="ECO:0007669"/>
    <property type="project" value="InterPro"/>
</dbReference>
<protein>
    <submittedName>
        <fullName evidence="3">S41 family peptidase</fullName>
    </submittedName>
</protein>
<comment type="caution">
    <text evidence="3">The sequence shown here is derived from an EMBL/GenBank/DDBJ whole genome shotgun (WGS) entry which is preliminary data.</text>
</comment>
<feature type="signal peptide" evidence="1">
    <location>
        <begin position="1"/>
        <end position="20"/>
    </location>
</feature>
<keyword evidence="1" id="KW-0732">Signal</keyword>
<dbReference type="InterPro" id="IPR029045">
    <property type="entry name" value="ClpP/crotonase-like_dom_sf"/>
</dbReference>
<dbReference type="RefSeq" id="WP_264287035.1">
    <property type="nucleotide sequence ID" value="NZ_JAOZEV010000007.1"/>
</dbReference>
<keyword evidence="4" id="KW-1185">Reference proteome</keyword>
<gene>
    <name evidence="3" type="ORF">OIU80_10895</name>
</gene>
<evidence type="ECO:0000259" key="2">
    <source>
        <dbReference type="Pfam" id="PF03572"/>
    </source>
</evidence>
<dbReference type="GO" id="GO:0006508">
    <property type="term" value="P:proteolysis"/>
    <property type="evidence" value="ECO:0007669"/>
    <property type="project" value="InterPro"/>
</dbReference>
<dbReference type="Gene3D" id="3.90.226.10">
    <property type="entry name" value="2-enoyl-CoA Hydratase, Chain A, domain 1"/>
    <property type="match status" value="1"/>
</dbReference>
<sequence>MNSRKVLLFILIIVSYSSYAQKCSCEDNFYWLKKTFEENDAGFQYVIDEKGLDEYKNYNSTFVKKVKKIKDLDDCKKVLSDWLLFFRSGHLSLSVNQENIKKTATKVDTEVGQSWEKVEIKEDELKNNLLRVVQPSFEGIWESGAYTIGVVKRNDEYIGYILNSAGTKWKQYQVKFKVKENLDKTYNAVYYMGDYSIQKFNDVQLIGNNLLKIGFISLKRIFPNNLEDNPLINDYIESLTTQKPYLKEISKQTILLRIPSFIYSNKKMIDSILVANNSLILSRENLIIDIRNNGGGSDASFQKIIPYLYTNPIRTVGVEFLSTVQNNKRMEDFMADPDWSEGDKEWARKGLEKLNANIGKYVNLEENTVEEYKLDRVYDNPKNVAVIINKNNGSTAEEFLLTAKQSKKVKLFGTTTEGVLDISNMYFIDSPCKDLKLGYSLSKSLRIPDMQIDRKGIQPDYYIDKTIPDYDWIKFTENILIK</sequence>
<organism evidence="3 4">
    <name type="scientific">Flavobacterium frigoritolerans</name>
    <dbReference type="NCBI Taxonomy" id="2987686"/>
    <lineage>
        <taxon>Bacteria</taxon>
        <taxon>Pseudomonadati</taxon>
        <taxon>Bacteroidota</taxon>
        <taxon>Flavobacteriia</taxon>
        <taxon>Flavobacteriales</taxon>
        <taxon>Flavobacteriaceae</taxon>
        <taxon>Flavobacterium</taxon>
    </lineage>
</organism>
<evidence type="ECO:0000313" key="4">
    <source>
        <dbReference type="Proteomes" id="UP001151133"/>
    </source>
</evidence>
<evidence type="ECO:0000256" key="1">
    <source>
        <dbReference type="SAM" id="SignalP"/>
    </source>
</evidence>
<feature type="domain" description="Tail specific protease" evidence="2">
    <location>
        <begin position="255"/>
        <end position="462"/>
    </location>
</feature>
<evidence type="ECO:0000313" key="3">
    <source>
        <dbReference type="EMBL" id="MCV9932790.1"/>
    </source>
</evidence>
<dbReference type="EMBL" id="JAOZEV010000007">
    <property type="protein sequence ID" value="MCV9932790.1"/>
    <property type="molecule type" value="Genomic_DNA"/>
</dbReference>